<proteinExistence type="predicted"/>
<evidence type="ECO:0000256" key="2">
    <source>
        <dbReference type="ARBA" id="ARBA00022475"/>
    </source>
</evidence>
<evidence type="ECO:0000256" key="4">
    <source>
        <dbReference type="ARBA" id="ARBA00022989"/>
    </source>
</evidence>
<dbReference type="PANTHER" id="PTHR30294:SF29">
    <property type="entry name" value="MULTIDRUG ABC TRANSPORTER PERMEASE YBHS-RELATED"/>
    <property type="match status" value="1"/>
</dbReference>
<evidence type="ECO:0000256" key="3">
    <source>
        <dbReference type="ARBA" id="ARBA00022692"/>
    </source>
</evidence>
<keyword evidence="3 6" id="KW-0812">Transmembrane</keyword>
<keyword evidence="4 6" id="KW-1133">Transmembrane helix</keyword>
<feature type="transmembrane region" description="Helical" evidence="6">
    <location>
        <begin position="32"/>
        <end position="53"/>
    </location>
</feature>
<evidence type="ECO:0000313" key="7">
    <source>
        <dbReference type="EMBL" id="SVA34478.1"/>
    </source>
</evidence>
<evidence type="ECO:0008006" key="8">
    <source>
        <dbReference type="Google" id="ProtNLM"/>
    </source>
</evidence>
<accession>A0A381V3X2</accession>
<dbReference type="GO" id="GO:0005886">
    <property type="term" value="C:plasma membrane"/>
    <property type="evidence" value="ECO:0007669"/>
    <property type="project" value="UniProtKB-SubCell"/>
</dbReference>
<organism evidence="7">
    <name type="scientific">marine metagenome</name>
    <dbReference type="NCBI Taxonomy" id="408172"/>
    <lineage>
        <taxon>unclassified sequences</taxon>
        <taxon>metagenomes</taxon>
        <taxon>ecological metagenomes</taxon>
    </lineage>
</organism>
<gene>
    <name evidence="7" type="ORF">METZ01_LOCUS87332</name>
</gene>
<evidence type="ECO:0000256" key="5">
    <source>
        <dbReference type="ARBA" id="ARBA00023136"/>
    </source>
</evidence>
<dbReference type="GO" id="GO:0140359">
    <property type="term" value="F:ABC-type transporter activity"/>
    <property type="evidence" value="ECO:0007669"/>
    <property type="project" value="InterPro"/>
</dbReference>
<protein>
    <recommendedName>
        <fullName evidence="8">ABC-2 type transporter domain-containing protein</fullName>
    </recommendedName>
</protein>
<dbReference type="Pfam" id="PF12679">
    <property type="entry name" value="ABC2_membrane_2"/>
    <property type="match status" value="1"/>
</dbReference>
<reference evidence="7" key="1">
    <citation type="submission" date="2018-05" db="EMBL/GenBank/DDBJ databases">
        <authorList>
            <person name="Lanie J.A."/>
            <person name="Ng W.-L."/>
            <person name="Kazmierczak K.M."/>
            <person name="Andrzejewski T.M."/>
            <person name="Davidsen T.M."/>
            <person name="Wayne K.J."/>
            <person name="Tettelin H."/>
            <person name="Glass J.I."/>
            <person name="Rusch D."/>
            <person name="Podicherti R."/>
            <person name="Tsui H.-C.T."/>
            <person name="Winkler M.E."/>
        </authorList>
    </citation>
    <scope>NUCLEOTIDE SEQUENCE</scope>
</reference>
<dbReference type="InterPro" id="IPR051449">
    <property type="entry name" value="ABC-2_transporter_component"/>
</dbReference>
<feature type="transmembrane region" description="Helical" evidence="6">
    <location>
        <begin position="74"/>
        <end position="98"/>
    </location>
</feature>
<sequence length="218" mass="24055">MAYIFLVVFALVNGYFFTNTFFLYNQSDMRSLFGIVPLVYLFFIPAVSMGLISREKSLGTIEIITTLPVREGDIVIGKFLAGLSLILIALLTTLIHYITLINVGTTIDHGAVFTGYLGLALLGGVYTAVGIFSSSLTENQVIAFIVGIAIVITFFLMDKLLVFVPPGLAGLIQYLSTEFHLSNMSRGVIDTRNIVYFGSVIGFFLFMTTRVLESRKWS</sequence>
<feature type="transmembrane region" description="Helical" evidence="6">
    <location>
        <begin position="194"/>
        <end position="212"/>
    </location>
</feature>
<dbReference type="PANTHER" id="PTHR30294">
    <property type="entry name" value="MEMBRANE COMPONENT OF ABC TRANSPORTER YHHJ-RELATED"/>
    <property type="match status" value="1"/>
</dbReference>
<feature type="transmembrane region" description="Helical" evidence="6">
    <location>
        <begin position="110"/>
        <end position="129"/>
    </location>
</feature>
<name>A0A381V3X2_9ZZZZ</name>
<keyword evidence="5 6" id="KW-0472">Membrane</keyword>
<feature type="transmembrane region" description="Helical" evidence="6">
    <location>
        <begin position="141"/>
        <end position="174"/>
    </location>
</feature>
<comment type="subcellular location">
    <subcellularLocation>
        <location evidence="1">Cell membrane</location>
        <topology evidence="1">Multi-pass membrane protein</topology>
    </subcellularLocation>
</comment>
<dbReference type="EMBL" id="UINC01007658">
    <property type="protein sequence ID" value="SVA34478.1"/>
    <property type="molecule type" value="Genomic_DNA"/>
</dbReference>
<keyword evidence="2" id="KW-1003">Cell membrane</keyword>
<evidence type="ECO:0000256" key="6">
    <source>
        <dbReference type="SAM" id="Phobius"/>
    </source>
</evidence>
<dbReference type="AlphaFoldDB" id="A0A381V3X2"/>
<evidence type="ECO:0000256" key="1">
    <source>
        <dbReference type="ARBA" id="ARBA00004651"/>
    </source>
</evidence>